<gene>
    <name evidence="5" type="ORF">PENSOL_c049G10623</name>
</gene>
<organism evidence="5 6">
    <name type="scientific">Penicillium solitum</name>
    <dbReference type="NCBI Taxonomy" id="60172"/>
    <lineage>
        <taxon>Eukaryota</taxon>
        <taxon>Fungi</taxon>
        <taxon>Dikarya</taxon>
        <taxon>Ascomycota</taxon>
        <taxon>Pezizomycotina</taxon>
        <taxon>Eurotiomycetes</taxon>
        <taxon>Eurotiomycetidae</taxon>
        <taxon>Eurotiales</taxon>
        <taxon>Aspergillaceae</taxon>
        <taxon>Penicillium</taxon>
    </lineage>
</organism>
<dbReference type="EMBL" id="MDYO01000049">
    <property type="protein sequence ID" value="OQD91723.1"/>
    <property type="molecule type" value="Genomic_DNA"/>
</dbReference>
<dbReference type="GO" id="GO:0032259">
    <property type="term" value="P:methylation"/>
    <property type="evidence" value="ECO:0007669"/>
    <property type="project" value="UniProtKB-KW"/>
</dbReference>
<dbReference type="Pfam" id="PF02574">
    <property type="entry name" value="S-methyl_trans"/>
    <property type="match status" value="1"/>
</dbReference>
<protein>
    <recommendedName>
        <fullName evidence="4">Hcy-binding domain-containing protein</fullName>
    </recommendedName>
</protein>
<dbReference type="STRING" id="60172.A0A1V6QR78"/>
<dbReference type="GO" id="GO:0008168">
    <property type="term" value="F:methyltransferase activity"/>
    <property type="evidence" value="ECO:0007669"/>
    <property type="project" value="UniProtKB-UniRule"/>
</dbReference>
<evidence type="ECO:0000256" key="3">
    <source>
        <dbReference type="PROSITE-ProRule" id="PRU00333"/>
    </source>
</evidence>
<dbReference type="PANTHER" id="PTHR11103">
    <property type="entry name" value="SLR1189 PROTEIN"/>
    <property type="match status" value="1"/>
</dbReference>
<evidence type="ECO:0000313" key="5">
    <source>
        <dbReference type="EMBL" id="OQD91723.1"/>
    </source>
</evidence>
<dbReference type="PANTHER" id="PTHR11103:SF18">
    <property type="entry name" value="SLR1189 PROTEIN"/>
    <property type="match status" value="1"/>
</dbReference>
<keyword evidence="1 3" id="KW-0489">Methyltransferase</keyword>
<dbReference type="PROSITE" id="PS50970">
    <property type="entry name" value="HCY"/>
    <property type="match status" value="1"/>
</dbReference>
<dbReference type="SUPFAM" id="SSF82282">
    <property type="entry name" value="Homocysteine S-methyltransferase"/>
    <property type="match status" value="1"/>
</dbReference>
<feature type="binding site" evidence="3">
    <location>
        <position position="275"/>
    </location>
    <ligand>
        <name>Zn(2+)</name>
        <dbReference type="ChEBI" id="CHEBI:29105"/>
    </ligand>
</feature>
<dbReference type="AlphaFoldDB" id="A0A1V6QR78"/>
<dbReference type="Gene3D" id="3.20.20.330">
    <property type="entry name" value="Homocysteine-binding-like domain"/>
    <property type="match status" value="1"/>
</dbReference>
<evidence type="ECO:0000259" key="4">
    <source>
        <dbReference type="PROSITE" id="PS50970"/>
    </source>
</evidence>
<keyword evidence="3" id="KW-0479">Metal-binding</keyword>
<keyword evidence="3" id="KW-0862">Zinc</keyword>
<evidence type="ECO:0000256" key="1">
    <source>
        <dbReference type="ARBA" id="ARBA00022603"/>
    </source>
</evidence>
<feature type="domain" description="Hcy-binding" evidence="4">
    <location>
        <begin position="1"/>
        <end position="290"/>
    </location>
</feature>
<evidence type="ECO:0000313" key="6">
    <source>
        <dbReference type="Proteomes" id="UP000191612"/>
    </source>
</evidence>
<comment type="cofactor">
    <cofactor evidence="3">
        <name>Zn(2+)</name>
        <dbReference type="ChEBI" id="CHEBI:29105"/>
    </cofactor>
</comment>
<name>A0A1V6QR78_9EURO</name>
<keyword evidence="2 3" id="KW-0808">Transferase</keyword>
<dbReference type="InterPro" id="IPR003726">
    <property type="entry name" value="HCY_dom"/>
</dbReference>
<comment type="caution">
    <text evidence="5">The sequence shown here is derived from an EMBL/GenBank/DDBJ whole genome shotgun (WGS) entry which is preliminary data.</text>
</comment>
<feature type="binding site" evidence="3">
    <location>
        <position position="205"/>
    </location>
    <ligand>
        <name>Zn(2+)</name>
        <dbReference type="ChEBI" id="CHEBI:29105"/>
    </ligand>
</feature>
<evidence type="ECO:0000256" key="2">
    <source>
        <dbReference type="ARBA" id="ARBA00022679"/>
    </source>
</evidence>
<proteinExistence type="predicted"/>
<sequence length="335" mass="37425">MASQSKSLPHLTSSKLFLTEAGIETTLIYKRNIHLPSFSTLPLLSTEGGTEALVSIYRDYINVALAHSTGIVLETRTWRGSPSWASELGLSIPQILDLNRAAVNLLQDLRRESQTPSTPIAQENYRSQVHVLAEEGVDMLSIMTVTNLNEGIAAITVAREFNLPIHVSFSIEIDGRLRGGRTLDDVIREVDRLTENYTTYFGVNCAHPRHIMTALRDLPEDVRLRIGSIRGNASLKSHEELDNTLVLDRGDVSVYVGEFCGLLNLLPELKVVGGCCGTDEEHLEALISLVELDFNERWTDKLLMKFGLISSSKVTEQFFKIGADDTYHDENGWRW</sequence>
<accession>A0A1V6QR78</accession>
<dbReference type="Proteomes" id="UP000191612">
    <property type="component" value="Unassembled WGS sequence"/>
</dbReference>
<dbReference type="GO" id="GO:0046872">
    <property type="term" value="F:metal ion binding"/>
    <property type="evidence" value="ECO:0007669"/>
    <property type="project" value="UniProtKB-KW"/>
</dbReference>
<reference evidence="6" key="1">
    <citation type="journal article" date="2017" name="Nat. Microbiol.">
        <title>Global analysis of biosynthetic gene clusters reveals vast potential of secondary metabolite production in Penicillium species.</title>
        <authorList>
            <person name="Nielsen J.C."/>
            <person name="Grijseels S."/>
            <person name="Prigent S."/>
            <person name="Ji B."/>
            <person name="Dainat J."/>
            <person name="Nielsen K.F."/>
            <person name="Frisvad J.C."/>
            <person name="Workman M."/>
            <person name="Nielsen J."/>
        </authorList>
    </citation>
    <scope>NUCLEOTIDE SEQUENCE [LARGE SCALE GENOMIC DNA]</scope>
    <source>
        <strain evidence="6">IBT 29525</strain>
    </source>
</reference>
<feature type="binding site" evidence="3">
    <location>
        <position position="276"/>
    </location>
    <ligand>
        <name>Zn(2+)</name>
        <dbReference type="ChEBI" id="CHEBI:29105"/>
    </ligand>
</feature>
<keyword evidence="6" id="KW-1185">Reference proteome</keyword>
<dbReference type="InterPro" id="IPR036589">
    <property type="entry name" value="HCY_dom_sf"/>
</dbReference>